<keyword evidence="2" id="KW-0812">Transmembrane</keyword>
<feature type="transmembrane region" description="Helical" evidence="2">
    <location>
        <begin position="1792"/>
        <end position="1814"/>
    </location>
</feature>
<keyword evidence="5" id="KW-1185">Reference proteome</keyword>
<feature type="transmembrane region" description="Helical" evidence="2">
    <location>
        <begin position="1820"/>
        <end position="1838"/>
    </location>
</feature>
<dbReference type="HOGENOM" id="CLU_233750_0_0_1"/>
<dbReference type="EnsemblProtists" id="EKX52255">
    <property type="protein sequence ID" value="EKX52255"/>
    <property type="gene ID" value="GUITHDRAFT_102157"/>
</dbReference>
<dbReference type="PaxDb" id="55529-EKX52255"/>
<reference evidence="3 5" key="1">
    <citation type="journal article" date="2012" name="Nature">
        <title>Algal genomes reveal evolutionary mosaicism and the fate of nucleomorphs.</title>
        <authorList>
            <consortium name="DOE Joint Genome Institute"/>
            <person name="Curtis B.A."/>
            <person name="Tanifuji G."/>
            <person name="Burki F."/>
            <person name="Gruber A."/>
            <person name="Irimia M."/>
            <person name="Maruyama S."/>
            <person name="Arias M.C."/>
            <person name="Ball S.G."/>
            <person name="Gile G.H."/>
            <person name="Hirakawa Y."/>
            <person name="Hopkins J.F."/>
            <person name="Kuo A."/>
            <person name="Rensing S.A."/>
            <person name="Schmutz J."/>
            <person name="Symeonidi A."/>
            <person name="Elias M."/>
            <person name="Eveleigh R.J."/>
            <person name="Herman E.K."/>
            <person name="Klute M.J."/>
            <person name="Nakayama T."/>
            <person name="Obornik M."/>
            <person name="Reyes-Prieto A."/>
            <person name="Armbrust E.V."/>
            <person name="Aves S.J."/>
            <person name="Beiko R.G."/>
            <person name="Coutinho P."/>
            <person name="Dacks J.B."/>
            <person name="Durnford D.G."/>
            <person name="Fast N.M."/>
            <person name="Green B.R."/>
            <person name="Grisdale C.J."/>
            <person name="Hempel F."/>
            <person name="Henrissat B."/>
            <person name="Hoppner M.P."/>
            <person name="Ishida K."/>
            <person name="Kim E."/>
            <person name="Koreny L."/>
            <person name="Kroth P.G."/>
            <person name="Liu Y."/>
            <person name="Malik S.B."/>
            <person name="Maier U.G."/>
            <person name="McRose D."/>
            <person name="Mock T."/>
            <person name="Neilson J.A."/>
            <person name="Onodera N.T."/>
            <person name="Poole A.M."/>
            <person name="Pritham E.J."/>
            <person name="Richards T.A."/>
            <person name="Rocap G."/>
            <person name="Roy S.W."/>
            <person name="Sarai C."/>
            <person name="Schaack S."/>
            <person name="Shirato S."/>
            <person name="Slamovits C.H."/>
            <person name="Spencer D.F."/>
            <person name="Suzuki S."/>
            <person name="Worden A.Z."/>
            <person name="Zauner S."/>
            <person name="Barry K."/>
            <person name="Bell C."/>
            <person name="Bharti A.K."/>
            <person name="Crow J.A."/>
            <person name="Grimwood J."/>
            <person name="Kramer R."/>
            <person name="Lindquist E."/>
            <person name="Lucas S."/>
            <person name="Salamov A."/>
            <person name="McFadden G.I."/>
            <person name="Lane C.E."/>
            <person name="Keeling P.J."/>
            <person name="Gray M.W."/>
            <person name="Grigoriev I.V."/>
            <person name="Archibald J.M."/>
        </authorList>
    </citation>
    <scope>NUCLEOTIDE SEQUENCE</scope>
    <source>
        <strain evidence="3 5">CCMP2712</strain>
    </source>
</reference>
<reference evidence="4" key="3">
    <citation type="submission" date="2016-03" db="UniProtKB">
        <authorList>
            <consortium name="EnsemblProtists"/>
        </authorList>
    </citation>
    <scope>IDENTIFICATION</scope>
</reference>
<organism evidence="3">
    <name type="scientific">Guillardia theta (strain CCMP2712)</name>
    <name type="common">Cryptophyte</name>
    <dbReference type="NCBI Taxonomy" id="905079"/>
    <lineage>
        <taxon>Eukaryota</taxon>
        <taxon>Cryptophyceae</taxon>
        <taxon>Pyrenomonadales</taxon>
        <taxon>Geminigeraceae</taxon>
        <taxon>Guillardia</taxon>
    </lineage>
</organism>
<keyword evidence="2" id="KW-0472">Membrane</keyword>
<feature type="transmembrane region" description="Helical" evidence="2">
    <location>
        <begin position="1850"/>
        <end position="1871"/>
    </location>
</feature>
<keyword evidence="2" id="KW-1133">Transmembrane helix</keyword>
<feature type="transmembrane region" description="Helical" evidence="2">
    <location>
        <begin position="1877"/>
        <end position="1897"/>
    </location>
</feature>
<dbReference type="KEGG" id="gtt:GUITHDRAFT_102157"/>
<proteinExistence type="predicted"/>
<name>L1JVM9_GUITC</name>
<feature type="transmembrane region" description="Helical" evidence="2">
    <location>
        <begin position="58"/>
        <end position="77"/>
    </location>
</feature>
<evidence type="ECO:0000313" key="4">
    <source>
        <dbReference type="EnsemblProtists" id="EKX52255"/>
    </source>
</evidence>
<evidence type="ECO:0000256" key="2">
    <source>
        <dbReference type="SAM" id="Phobius"/>
    </source>
</evidence>
<dbReference type="EMBL" id="JH992973">
    <property type="protein sequence ID" value="EKX52255.1"/>
    <property type="molecule type" value="Genomic_DNA"/>
</dbReference>
<dbReference type="RefSeq" id="XP_005839235.1">
    <property type="nucleotide sequence ID" value="XM_005839178.1"/>
</dbReference>
<dbReference type="GeneID" id="17308737"/>
<evidence type="ECO:0000256" key="1">
    <source>
        <dbReference type="SAM" id="MobiDB-lite"/>
    </source>
</evidence>
<evidence type="ECO:0000313" key="3">
    <source>
        <dbReference type="EMBL" id="EKX52255.1"/>
    </source>
</evidence>
<evidence type="ECO:0000313" key="5">
    <source>
        <dbReference type="Proteomes" id="UP000011087"/>
    </source>
</evidence>
<protein>
    <submittedName>
        <fullName evidence="3 4">Uncharacterized protein</fullName>
    </submittedName>
</protein>
<feature type="transmembrane region" description="Helical" evidence="2">
    <location>
        <begin position="1686"/>
        <end position="1711"/>
    </location>
</feature>
<sequence length="1984" mass="216042">MSLKFSTSERRRSRSSFHGVNLDAWFHSAMHQLDDEQVDHDRLSLLGKAQNRRSWRPLLALALLLVVMLVAFVLCTWPCPPQPQARATKIEIFFPQHSMVSFNVTTFAPPAASWIHQIDLLSAECTISVIENLQVSVEDFAKLSIQGPIRLLETRPEQDTAVQALHGSVHSIDIEALKILVGQGNDFSFGITCKTVTGMKLYWSLLKFQHYDEISDTLFHSFAESINSTLQNFTVQDGIDLQDGISLEQESQTLFLRLELPVLQDTTGAIASLLVHLPEVAFDVSMRVMGDLSMLNRSTAMASSRAIFTVGSSYGSWLAATSLNVSASELGDTRHTETGLFITCAQDACTKSILPVVELAMEALTAHPVRGVVVSATASSPSSRFFTDVLGNEHTFIFTQESHSVPRWDRRSRRQSASVSQNASSCMISDIFANWQLRICAGGDLSSSNPRGSPNLLPSVSLALAEKSYFVSGQGTPLLSILVNVTTFRKLTVQDARNLLGFDPDHDQPDGLVEESTRMVVLLIQINASGSELMQDLFELDYGTLQDSGFDKLSPVNTSFAALRVMDTNRTVLWELIGSVSSRIQQNPSIIMLGGRFQNRLGDVNVFDWSSMIKGEVTSSQRSINYYVNGHDISVSSQLDLISVNCSTRLQLGSGGSSKELELGGYVLWRSNSSDLHDCSFQTCTYTGLTEFCNDPIHTSSVNLSLSLDGQWDRSGFQVDSNVSWNARNEQWNGSSLLRVRANQKQVLDLDGALRYRCASLITPDATSSADPFPYTQRVLCALTGDYVTNLRLGTDDGEKGLGAGWQLDVNTTAVNAGQCWSPCLGELVTRSQVLNRSGVHCYDDSPNSSDVSMHMSINGWSNQDNVTMDMMVAGGLNERHLLNWSSTVLLNHNGDGLLEWDNFMTGIYIDSSNNEPAMLQQAAGSFVTTDLSNMSLMGDLVSILVVGKARNKFRGDGRLRLTSFKDEVLNCSWHNVSSPATCHSVSYKSGMDSESSVDLQWNDENILVEAALTTSALDKLRNGSSLMTVTRNKERLLNWSSTLQGTHVTKQDLSNRNQAGVTSITSDLLASKYSMTLELARADQLTSLDASGEFDVTILSYWYNYRQQSFSSLVNLSMDGLSNHRDKIRMNMMVMGWANNNLLNGSSAITASSNGDAVLDWTSSLVGGYESALETLIAKTANSMVVNGQMWSDLMLEGSVGLQADPHASLSISRDGNLVFFVNEVLQLQLIASTSQLVFTALTTLRIPGADVDHSWSFIFQVTSSQSGVYGASMKVVEDAPPLASLARRSASSSIIFEVQSSVLVHGPTANTVQDFLAHFALAATSLEVALSVMTHDRNRLTFNSTLGSTGDMRGGANKTSCVELDFSFMGPATLLAHGDMRMNSLRLPWEHQNSSSSGGIATLEHVTMSWRENDATNSIAKTNDVLLGQIPSCLVSSTLSVWMSVDAHCMSGLCKDQRGFCTACRLQTTTVVLPAILTTPPLSLPPPPPPPPPVKINRTLTREAITSVSTIIATSTAISASSVAVGAVASSVLPSLSSTGASGATGRSSSFATSLILQTQFIAITGQLGGNSSTEAVSDLSSQLGWSNYKFFSIFHVSSNSTCDRAKQSKNELLSTLVACAAALSAASLLRLVSNQIARCRKGEASPDHRRILFPKWELAVSITQVQGLSLATAAAMSSGCLPYIIFGALVFACLVVEVLTMLRLVWLAKRGSIVWEQRRVQDTWVELKQQLSELVKEKKISSGIAVTGTLASSLVRGNWSVDSTLEGQDKSWRFMTRFGMLVGEVCRHAWWYGVYSIGVKPVHALMVYMLPDGKARSSGMTAMLLLDLVLNIIFTPQLDWRAWGTQLLAALGNVGICLTFLLRAMGLISSADVTSMYFAFVVVSIMPMILASLAKDGYKAATTAYQFFQTLQSSKTNDSSPDEGKPQKDGSKEKVKGETIETATQDVEIGKERKYSVEHGIEDGVVYAQDMVAKNFNCIKN</sequence>
<accession>L1JVM9</accession>
<feature type="region of interest" description="Disordered" evidence="1">
    <location>
        <begin position="1917"/>
        <end position="1946"/>
    </location>
</feature>
<gene>
    <name evidence="3" type="ORF">GUITHDRAFT_102157</name>
</gene>
<dbReference type="Proteomes" id="UP000011087">
    <property type="component" value="Unassembled WGS sequence"/>
</dbReference>
<feature type="compositionally biased region" description="Basic and acidic residues" evidence="1">
    <location>
        <begin position="1925"/>
        <end position="1942"/>
    </location>
</feature>
<reference evidence="5" key="2">
    <citation type="submission" date="2012-11" db="EMBL/GenBank/DDBJ databases">
        <authorList>
            <person name="Kuo A."/>
            <person name="Curtis B.A."/>
            <person name="Tanifuji G."/>
            <person name="Burki F."/>
            <person name="Gruber A."/>
            <person name="Irimia M."/>
            <person name="Maruyama S."/>
            <person name="Arias M.C."/>
            <person name="Ball S.G."/>
            <person name="Gile G.H."/>
            <person name="Hirakawa Y."/>
            <person name="Hopkins J.F."/>
            <person name="Rensing S.A."/>
            <person name="Schmutz J."/>
            <person name="Symeonidi A."/>
            <person name="Elias M."/>
            <person name="Eveleigh R.J."/>
            <person name="Herman E.K."/>
            <person name="Klute M.J."/>
            <person name="Nakayama T."/>
            <person name="Obornik M."/>
            <person name="Reyes-Prieto A."/>
            <person name="Armbrust E.V."/>
            <person name="Aves S.J."/>
            <person name="Beiko R.G."/>
            <person name="Coutinho P."/>
            <person name="Dacks J.B."/>
            <person name="Durnford D.G."/>
            <person name="Fast N.M."/>
            <person name="Green B.R."/>
            <person name="Grisdale C."/>
            <person name="Hempe F."/>
            <person name="Henrissat B."/>
            <person name="Hoppner M.P."/>
            <person name="Ishida K.-I."/>
            <person name="Kim E."/>
            <person name="Koreny L."/>
            <person name="Kroth P.G."/>
            <person name="Liu Y."/>
            <person name="Malik S.-B."/>
            <person name="Maier U.G."/>
            <person name="McRose D."/>
            <person name="Mock T."/>
            <person name="Neilson J.A."/>
            <person name="Onodera N.T."/>
            <person name="Poole A.M."/>
            <person name="Pritham E.J."/>
            <person name="Richards T.A."/>
            <person name="Rocap G."/>
            <person name="Roy S.W."/>
            <person name="Sarai C."/>
            <person name="Schaack S."/>
            <person name="Shirato S."/>
            <person name="Slamovits C.H."/>
            <person name="Spencer D.F."/>
            <person name="Suzuki S."/>
            <person name="Worden A.Z."/>
            <person name="Zauner S."/>
            <person name="Barry K."/>
            <person name="Bell C."/>
            <person name="Bharti A.K."/>
            <person name="Crow J.A."/>
            <person name="Grimwood J."/>
            <person name="Kramer R."/>
            <person name="Lindquist E."/>
            <person name="Lucas S."/>
            <person name="Salamov A."/>
            <person name="McFadden G.I."/>
            <person name="Lane C.E."/>
            <person name="Keeling P.J."/>
            <person name="Gray M.W."/>
            <person name="Grigoriev I.V."/>
            <person name="Archibald J.M."/>
        </authorList>
    </citation>
    <scope>NUCLEOTIDE SEQUENCE</scope>
    <source>
        <strain evidence="5">CCMP2712</strain>
    </source>
</reference>